<dbReference type="Pfam" id="PF03948">
    <property type="entry name" value="Ribosomal_L9_C"/>
    <property type="match status" value="1"/>
</dbReference>
<dbReference type="GO" id="GO:0003735">
    <property type="term" value="F:structural constituent of ribosome"/>
    <property type="evidence" value="ECO:0007669"/>
    <property type="project" value="InterPro"/>
</dbReference>
<gene>
    <name evidence="7" type="primary">rplI</name>
    <name evidence="10" type="ORF">D7I44_08260</name>
</gene>
<dbReference type="SUPFAM" id="SSF55658">
    <property type="entry name" value="L9 N-domain-like"/>
    <property type="match status" value="1"/>
</dbReference>
<feature type="domain" description="Ribosomal protein L9" evidence="9">
    <location>
        <begin position="14"/>
        <end position="41"/>
    </location>
</feature>
<dbReference type="InterPro" id="IPR000244">
    <property type="entry name" value="Ribosomal_bL9"/>
</dbReference>
<comment type="similarity">
    <text evidence="1 7">Belongs to the bacterial ribosomal protein bL9 family.</text>
</comment>
<dbReference type="InterPro" id="IPR009027">
    <property type="entry name" value="Ribosomal_bL9/RNase_H1_N"/>
</dbReference>
<evidence type="ECO:0000256" key="2">
    <source>
        <dbReference type="ARBA" id="ARBA00022730"/>
    </source>
</evidence>
<dbReference type="PANTHER" id="PTHR21368">
    <property type="entry name" value="50S RIBOSOMAL PROTEIN L9"/>
    <property type="match status" value="1"/>
</dbReference>
<dbReference type="RefSeq" id="WP_120789058.1">
    <property type="nucleotide sequence ID" value="NZ_CP032624.1"/>
</dbReference>
<dbReference type="Gene3D" id="3.40.5.10">
    <property type="entry name" value="Ribosomal protein L9, N-terminal domain"/>
    <property type="match status" value="1"/>
</dbReference>
<evidence type="ECO:0000256" key="6">
    <source>
        <dbReference type="ARBA" id="ARBA00035292"/>
    </source>
</evidence>
<evidence type="ECO:0000259" key="9">
    <source>
        <dbReference type="PROSITE" id="PS00651"/>
    </source>
</evidence>
<dbReference type="NCBIfam" id="TIGR00158">
    <property type="entry name" value="L9"/>
    <property type="match status" value="1"/>
</dbReference>
<evidence type="ECO:0000256" key="8">
    <source>
        <dbReference type="SAM" id="Coils"/>
    </source>
</evidence>
<dbReference type="EMBL" id="CP032624">
    <property type="protein sequence ID" value="AYG03526.1"/>
    <property type="molecule type" value="Genomic_DNA"/>
</dbReference>
<evidence type="ECO:0000256" key="1">
    <source>
        <dbReference type="ARBA" id="ARBA00010605"/>
    </source>
</evidence>
<evidence type="ECO:0000256" key="5">
    <source>
        <dbReference type="ARBA" id="ARBA00023274"/>
    </source>
</evidence>
<sequence>MSKVILTHEVSGLGSAGDVVEVKNGYARNYLVPQGFATPWTRGGEKQVEAIKAARAAREHASIEEAQDLAAKLKANVVTLTVKAGAEGRLFGSVKPADVAAAVEAAGLGAVDKRRVELVAPIKSTGTHEAIVKLRDDIVATITLKVVAAK</sequence>
<keyword evidence="11" id="KW-1185">Reference proteome</keyword>
<dbReference type="InterPro" id="IPR020594">
    <property type="entry name" value="Ribosomal_bL9_bac/chp"/>
</dbReference>
<protein>
    <recommendedName>
        <fullName evidence="6 7">Large ribosomal subunit protein bL9</fullName>
    </recommendedName>
</protein>
<dbReference type="GO" id="GO:1990904">
    <property type="term" value="C:ribonucleoprotein complex"/>
    <property type="evidence" value="ECO:0007669"/>
    <property type="project" value="UniProtKB-KW"/>
</dbReference>
<dbReference type="PROSITE" id="PS00651">
    <property type="entry name" value="RIBOSOMAL_L9"/>
    <property type="match status" value="1"/>
</dbReference>
<keyword evidence="5 7" id="KW-0687">Ribonucleoprotein</keyword>
<dbReference type="InterPro" id="IPR036935">
    <property type="entry name" value="Ribosomal_bL9_N_sf"/>
</dbReference>
<dbReference type="HAMAP" id="MF_00503">
    <property type="entry name" value="Ribosomal_bL9"/>
    <property type="match status" value="1"/>
</dbReference>
<dbReference type="AlphaFoldDB" id="A0A387BRC1"/>
<dbReference type="GO" id="GO:0006412">
    <property type="term" value="P:translation"/>
    <property type="evidence" value="ECO:0007669"/>
    <property type="project" value="UniProtKB-UniRule"/>
</dbReference>
<dbReference type="KEGG" id="gry:D7I44_08260"/>
<proteinExistence type="inferred from homology"/>
<dbReference type="Gene3D" id="3.10.430.100">
    <property type="entry name" value="Ribosomal protein L9, C-terminal domain"/>
    <property type="match status" value="1"/>
</dbReference>
<dbReference type="InterPro" id="IPR036791">
    <property type="entry name" value="Ribosomal_bL9_C_sf"/>
</dbReference>
<keyword evidence="2 7" id="KW-0699">rRNA-binding</keyword>
<evidence type="ECO:0000256" key="7">
    <source>
        <dbReference type="HAMAP-Rule" id="MF_00503"/>
    </source>
</evidence>
<dbReference type="FunFam" id="3.40.5.10:FF:000003">
    <property type="entry name" value="50S ribosomal protein L9"/>
    <property type="match status" value="1"/>
</dbReference>
<keyword evidence="8" id="KW-0175">Coiled coil</keyword>
<dbReference type="SUPFAM" id="SSF55653">
    <property type="entry name" value="Ribosomal protein L9 C-domain"/>
    <property type="match status" value="1"/>
</dbReference>
<evidence type="ECO:0000313" key="11">
    <source>
        <dbReference type="Proteomes" id="UP000275069"/>
    </source>
</evidence>
<dbReference type="GO" id="GO:0019843">
    <property type="term" value="F:rRNA binding"/>
    <property type="evidence" value="ECO:0007669"/>
    <property type="project" value="UniProtKB-UniRule"/>
</dbReference>
<organism evidence="10 11">
    <name type="scientific">Gryllotalpicola protaetiae</name>
    <dbReference type="NCBI Taxonomy" id="2419771"/>
    <lineage>
        <taxon>Bacteria</taxon>
        <taxon>Bacillati</taxon>
        <taxon>Actinomycetota</taxon>
        <taxon>Actinomycetes</taxon>
        <taxon>Micrococcales</taxon>
        <taxon>Microbacteriaceae</taxon>
        <taxon>Gryllotalpicola</taxon>
    </lineage>
</organism>
<evidence type="ECO:0000256" key="4">
    <source>
        <dbReference type="ARBA" id="ARBA00022980"/>
    </source>
</evidence>
<evidence type="ECO:0000313" key="10">
    <source>
        <dbReference type="EMBL" id="AYG03526.1"/>
    </source>
</evidence>
<accession>A0A387BRC1</accession>
<feature type="coiled-coil region" evidence="8">
    <location>
        <begin position="56"/>
        <end position="83"/>
    </location>
</feature>
<comment type="function">
    <text evidence="7">Binds to the 23S rRNA.</text>
</comment>
<keyword evidence="3 7" id="KW-0694">RNA-binding</keyword>
<dbReference type="InterPro" id="IPR020070">
    <property type="entry name" value="Ribosomal_bL9_N"/>
</dbReference>
<dbReference type="GO" id="GO:0005840">
    <property type="term" value="C:ribosome"/>
    <property type="evidence" value="ECO:0007669"/>
    <property type="project" value="UniProtKB-KW"/>
</dbReference>
<dbReference type="InterPro" id="IPR020069">
    <property type="entry name" value="Ribosomal_bL9_C"/>
</dbReference>
<dbReference type="Proteomes" id="UP000275069">
    <property type="component" value="Chromosome"/>
</dbReference>
<dbReference type="Pfam" id="PF01281">
    <property type="entry name" value="Ribosomal_L9_N"/>
    <property type="match status" value="1"/>
</dbReference>
<name>A0A387BRC1_9MICO</name>
<keyword evidence="4 7" id="KW-0689">Ribosomal protein</keyword>
<evidence type="ECO:0000256" key="3">
    <source>
        <dbReference type="ARBA" id="ARBA00022884"/>
    </source>
</evidence>
<reference evidence="10 11" key="1">
    <citation type="submission" date="2018-09" db="EMBL/GenBank/DDBJ databases">
        <title>Genome sequencing of strain 2DFW10M-5.</title>
        <authorList>
            <person name="Heo J."/>
            <person name="Kim S.-J."/>
            <person name="Kwon S.-W."/>
        </authorList>
    </citation>
    <scope>NUCLEOTIDE SEQUENCE [LARGE SCALE GENOMIC DNA]</scope>
    <source>
        <strain evidence="10 11">2DFW10M-5</strain>
    </source>
</reference>
<dbReference type="OrthoDB" id="9788336at2"/>